<evidence type="ECO:0000256" key="4">
    <source>
        <dbReference type="PROSITE-ProRule" id="PRU00335"/>
    </source>
</evidence>
<protein>
    <submittedName>
        <fullName evidence="7">TetR family transcriptional regulator</fullName>
    </submittedName>
</protein>
<accession>A0A4V3WT09</accession>
<comment type="caution">
    <text evidence="7">The sequence shown here is derived from an EMBL/GenBank/DDBJ whole genome shotgun (WGS) entry which is preliminary data.</text>
</comment>
<reference evidence="7 8" key="1">
    <citation type="submission" date="2019-04" db="EMBL/GenBank/DDBJ databases">
        <authorList>
            <person name="Jiang L."/>
        </authorList>
    </citation>
    <scope>NUCLEOTIDE SEQUENCE [LARGE SCALE GENOMIC DNA]</scope>
    <source>
        <strain evidence="7 8">YIM 131853</strain>
    </source>
</reference>
<dbReference type="PANTHER" id="PTHR30055:SF238">
    <property type="entry name" value="MYCOFACTOCIN BIOSYNTHESIS TRANSCRIPTIONAL REGULATOR MFTR-RELATED"/>
    <property type="match status" value="1"/>
</dbReference>
<dbReference type="InterPro" id="IPR023772">
    <property type="entry name" value="DNA-bd_HTH_TetR-type_CS"/>
</dbReference>
<dbReference type="GO" id="GO:0003700">
    <property type="term" value="F:DNA-binding transcription factor activity"/>
    <property type="evidence" value="ECO:0007669"/>
    <property type="project" value="TreeGrafter"/>
</dbReference>
<dbReference type="InterPro" id="IPR001647">
    <property type="entry name" value="HTH_TetR"/>
</dbReference>
<feature type="domain" description="HTH tetR-type" evidence="6">
    <location>
        <begin position="45"/>
        <end position="105"/>
    </location>
</feature>
<dbReference type="Gene3D" id="1.10.357.10">
    <property type="entry name" value="Tetracycline Repressor, domain 2"/>
    <property type="match status" value="1"/>
</dbReference>
<feature type="DNA-binding region" description="H-T-H motif" evidence="4">
    <location>
        <begin position="68"/>
        <end position="87"/>
    </location>
</feature>
<dbReference type="EMBL" id="SSSM01000005">
    <property type="protein sequence ID" value="THG30177.1"/>
    <property type="molecule type" value="Genomic_DNA"/>
</dbReference>
<sequence length="257" mass="27661">MTHGSSGRSGGGDTPSSGLHSVGHSAILHSVTESAIASRATERRLATSSRLTEVSRRLTAERGLTGFTIEEVCSEVGVSRRTFFNYFPSKEDAVFGVDEVDEARRFAEDFLARGSRGWSAVLDDLMDSIRGFAEHVGLNADDHVVFMRVLEREPKLLARFIGQGRLRDAAIVELVALREGVAHDDRNARAAVAIISTVMNSVGSRLTDPHVSEHFAEELDATLAAIRVVLDTAVLDPAATNPAALDPAATNPERASR</sequence>
<name>A0A4V3WT09_9MICO</name>
<evidence type="ECO:0000259" key="6">
    <source>
        <dbReference type="PROSITE" id="PS50977"/>
    </source>
</evidence>
<proteinExistence type="predicted"/>
<dbReference type="Proteomes" id="UP000309133">
    <property type="component" value="Unassembled WGS sequence"/>
</dbReference>
<organism evidence="7 8">
    <name type="scientific">Naasia lichenicola</name>
    <dbReference type="NCBI Taxonomy" id="2565933"/>
    <lineage>
        <taxon>Bacteria</taxon>
        <taxon>Bacillati</taxon>
        <taxon>Actinomycetota</taxon>
        <taxon>Actinomycetes</taxon>
        <taxon>Micrococcales</taxon>
        <taxon>Microbacteriaceae</taxon>
        <taxon>Naasia</taxon>
    </lineage>
</organism>
<dbReference type="InterPro" id="IPR050109">
    <property type="entry name" value="HTH-type_TetR-like_transc_reg"/>
</dbReference>
<evidence type="ECO:0000313" key="8">
    <source>
        <dbReference type="Proteomes" id="UP000309133"/>
    </source>
</evidence>
<dbReference type="GO" id="GO:0000976">
    <property type="term" value="F:transcription cis-regulatory region binding"/>
    <property type="evidence" value="ECO:0007669"/>
    <property type="project" value="TreeGrafter"/>
</dbReference>
<gene>
    <name evidence="7" type="ORF">E6C64_10990</name>
</gene>
<evidence type="ECO:0000256" key="3">
    <source>
        <dbReference type="ARBA" id="ARBA00023163"/>
    </source>
</evidence>
<dbReference type="AlphaFoldDB" id="A0A4V3WT09"/>
<evidence type="ECO:0000256" key="5">
    <source>
        <dbReference type="SAM" id="MobiDB-lite"/>
    </source>
</evidence>
<dbReference type="OrthoDB" id="8688418at2"/>
<keyword evidence="8" id="KW-1185">Reference proteome</keyword>
<keyword evidence="1" id="KW-0805">Transcription regulation</keyword>
<keyword evidence="2 4" id="KW-0238">DNA-binding</keyword>
<dbReference type="SUPFAM" id="SSF46689">
    <property type="entry name" value="Homeodomain-like"/>
    <property type="match status" value="1"/>
</dbReference>
<keyword evidence="3" id="KW-0804">Transcription</keyword>
<dbReference type="Pfam" id="PF00440">
    <property type="entry name" value="TetR_N"/>
    <property type="match status" value="1"/>
</dbReference>
<dbReference type="InterPro" id="IPR009057">
    <property type="entry name" value="Homeodomain-like_sf"/>
</dbReference>
<evidence type="ECO:0000256" key="2">
    <source>
        <dbReference type="ARBA" id="ARBA00023125"/>
    </source>
</evidence>
<evidence type="ECO:0000313" key="7">
    <source>
        <dbReference type="EMBL" id="THG30177.1"/>
    </source>
</evidence>
<dbReference type="PANTHER" id="PTHR30055">
    <property type="entry name" value="HTH-TYPE TRANSCRIPTIONAL REGULATOR RUTR"/>
    <property type="match status" value="1"/>
</dbReference>
<dbReference type="PROSITE" id="PS50977">
    <property type="entry name" value="HTH_TETR_2"/>
    <property type="match status" value="1"/>
</dbReference>
<dbReference type="PROSITE" id="PS01081">
    <property type="entry name" value="HTH_TETR_1"/>
    <property type="match status" value="1"/>
</dbReference>
<feature type="region of interest" description="Disordered" evidence="5">
    <location>
        <begin position="1"/>
        <end position="21"/>
    </location>
</feature>
<evidence type="ECO:0000256" key="1">
    <source>
        <dbReference type="ARBA" id="ARBA00023015"/>
    </source>
</evidence>